<evidence type="ECO:0000256" key="3">
    <source>
        <dbReference type="SAM" id="SignalP"/>
    </source>
</evidence>
<dbReference type="Proteomes" id="UP000598146">
    <property type="component" value="Unassembled WGS sequence"/>
</dbReference>
<comment type="caution">
    <text evidence="5">The sequence shown here is derived from an EMBL/GenBank/DDBJ whole genome shotgun (WGS) entry which is preliminary data.</text>
</comment>
<evidence type="ECO:0000313" key="6">
    <source>
        <dbReference type="Proteomes" id="UP000598146"/>
    </source>
</evidence>
<evidence type="ECO:0000259" key="4">
    <source>
        <dbReference type="Pfam" id="PF14258"/>
    </source>
</evidence>
<keyword evidence="2" id="KW-0472">Membrane</keyword>
<feature type="region of interest" description="Disordered" evidence="1">
    <location>
        <begin position="225"/>
        <end position="272"/>
    </location>
</feature>
<dbReference type="InterPro" id="IPR025646">
    <property type="entry name" value="DUF4350"/>
</dbReference>
<protein>
    <submittedName>
        <fullName evidence="5">DUF4350 domain-containing protein</fullName>
    </submittedName>
</protein>
<feature type="domain" description="DUF4350" evidence="4">
    <location>
        <begin position="42"/>
        <end position="207"/>
    </location>
</feature>
<evidence type="ECO:0000256" key="1">
    <source>
        <dbReference type="SAM" id="MobiDB-lite"/>
    </source>
</evidence>
<dbReference type="EMBL" id="JADQTO010000017">
    <property type="protein sequence ID" value="MBG0566004.1"/>
    <property type="molecule type" value="Genomic_DNA"/>
</dbReference>
<proteinExistence type="predicted"/>
<keyword evidence="6" id="KW-1185">Reference proteome</keyword>
<feature type="signal peptide" evidence="3">
    <location>
        <begin position="1"/>
        <end position="26"/>
    </location>
</feature>
<name>A0A931C9M1_9ACTN</name>
<keyword evidence="2" id="KW-1133">Transmembrane helix</keyword>
<dbReference type="Pfam" id="PF14258">
    <property type="entry name" value="DUF4350"/>
    <property type="match status" value="1"/>
</dbReference>
<sequence>MNRRWRVILPFSVLLLLVGGTLVVHAIEQPDPDDPAYLSPVSTSGTGASGLAGLLRDRGVTVERQTTTAGALAAAAGGDSTATIFVPTPAYAHLPTLTEATRVPAGTRLVLVAPDDGILRARRWPAAVTRTRWAAAPTDPACAEPVAGRAAVLRRQYATDQGSLCYDGGLLRFSADGYAVTLAGAADPFRNDRIAEHDNAALAVGLLAGNPRVIWLDLHALDVPPPPPATPVPTRTVTPDPTEGEPWGDSGGEGDGRGGEGQGDSESLQDSPMARAFPPAFWATVLLIVLALLALAAAAARRLGTPVSEPLPSRVPAHETMIGHGRLYARARARGPSLEILRAAARRRITDHLGLPADAPTDRIAGQAGLPAEYVRTVLDGDLPESDEDLVTAARFVQDLKREITQRPTRRTEGEAP</sequence>
<dbReference type="AlphaFoldDB" id="A0A931C9M1"/>
<dbReference type="RefSeq" id="WP_196417764.1">
    <property type="nucleotide sequence ID" value="NZ_JADQTO010000017.1"/>
</dbReference>
<organism evidence="5 6">
    <name type="scientific">Actinoplanes aureus</name>
    <dbReference type="NCBI Taxonomy" id="2792083"/>
    <lineage>
        <taxon>Bacteria</taxon>
        <taxon>Bacillati</taxon>
        <taxon>Actinomycetota</taxon>
        <taxon>Actinomycetes</taxon>
        <taxon>Micromonosporales</taxon>
        <taxon>Micromonosporaceae</taxon>
        <taxon>Actinoplanes</taxon>
    </lineage>
</organism>
<keyword evidence="2" id="KW-0812">Transmembrane</keyword>
<reference evidence="5" key="1">
    <citation type="submission" date="2020-11" db="EMBL/GenBank/DDBJ databases">
        <title>Isolation and identification of active actinomycetes.</title>
        <authorList>
            <person name="Sun X."/>
        </authorList>
    </citation>
    <scope>NUCLEOTIDE SEQUENCE</scope>
    <source>
        <strain evidence="5">NEAU-A11</strain>
    </source>
</reference>
<accession>A0A931C9M1</accession>
<feature type="transmembrane region" description="Helical" evidence="2">
    <location>
        <begin position="280"/>
        <end position="300"/>
    </location>
</feature>
<keyword evidence="3" id="KW-0732">Signal</keyword>
<gene>
    <name evidence="5" type="ORF">I4J89_31620</name>
</gene>
<evidence type="ECO:0000256" key="2">
    <source>
        <dbReference type="SAM" id="Phobius"/>
    </source>
</evidence>
<feature type="chain" id="PRO_5037069813" evidence="3">
    <location>
        <begin position="27"/>
        <end position="417"/>
    </location>
</feature>
<feature type="compositionally biased region" description="Low complexity" evidence="1">
    <location>
        <begin position="232"/>
        <end position="248"/>
    </location>
</feature>
<evidence type="ECO:0000313" key="5">
    <source>
        <dbReference type="EMBL" id="MBG0566004.1"/>
    </source>
</evidence>